<reference evidence="2 3" key="1">
    <citation type="submission" date="2008-02" db="EMBL/GenBank/DDBJ databases">
        <title>A 6x draft sequence assembly of the Pongo pygmaeus abelii genome.</title>
        <authorList>
            <person name="Wilson R.K."/>
            <person name="Mardis E."/>
        </authorList>
    </citation>
    <scope>NUCLEOTIDE SEQUENCE [LARGE SCALE GENOMIC DNA]</scope>
</reference>
<reference evidence="2" key="2">
    <citation type="submission" date="2025-08" db="UniProtKB">
        <authorList>
            <consortium name="Ensembl"/>
        </authorList>
    </citation>
    <scope>IDENTIFICATION</scope>
</reference>
<protein>
    <submittedName>
        <fullName evidence="2">ST3 beta-galactoside alpha-2,3-sialyltransferase 3</fullName>
    </submittedName>
</protein>
<accession>A0A8I5TB01</accession>
<name>A0A8I5TB01_PONAB</name>
<keyword evidence="1" id="KW-1133">Transmembrane helix</keyword>
<dbReference type="AlphaFoldDB" id="A0A8I5TB01"/>
<evidence type="ECO:0000313" key="2">
    <source>
        <dbReference type="Ensembl" id="ENSPPYP00000032169.1"/>
    </source>
</evidence>
<dbReference type="Proteomes" id="UP000001595">
    <property type="component" value="Chromosome 1"/>
</dbReference>
<keyword evidence="1" id="KW-0472">Membrane</keyword>
<dbReference type="GeneTree" id="ENSGT00940000157285"/>
<dbReference type="PANTHER" id="PTHR13713">
    <property type="entry name" value="SIALYLTRANSFERASE"/>
    <property type="match status" value="1"/>
</dbReference>
<dbReference type="Ensembl" id="ENSPPYT00000049966.1">
    <property type="protein sequence ID" value="ENSPPYP00000032169.1"/>
    <property type="gene ID" value="ENSPPYG00000001440.3"/>
</dbReference>
<dbReference type="GO" id="GO:0008373">
    <property type="term" value="F:sialyltransferase activity"/>
    <property type="evidence" value="ECO:0007669"/>
    <property type="project" value="TreeGrafter"/>
</dbReference>
<dbReference type="InterPro" id="IPR051142">
    <property type="entry name" value="Glycosyltransferase_29"/>
</dbReference>
<keyword evidence="3" id="KW-1185">Reference proteome</keyword>
<proteinExistence type="predicted"/>
<reference evidence="2" key="3">
    <citation type="submission" date="2025-09" db="UniProtKB">
        <authorList>
            <consortium name="Ensembl"/>
        </authorList>
    </citation>
    <scope>IDENTIFICATION</scope>
</reference>
<evidence type="ECO:0000313" key="3">
    <source>
        <dbReference type="Proteomes" id="UP000001595"/>
    </source>
</evidence>
<dbReference type="PANTHER" id="PTHR13713:SF37">
    <property type="entry name" value="CMP-N-ACETYLNEURAMINATE-BETA-1,4-GALACTOSIDE ALPHA-2,3-SIALYLTRANSFERASE"/>
    <property type="match status" value="1"/>
</dbReference>
<organism evidence="2 3">
    <name type="scientific">Pongo abelii</name>
    <name type="common">Sumatran orangutan</name>
    <name type="synonym">Pongo pygmaeus abelii</name>
    <dbReference type="NCBI Taxonomy" id="9601"/>
    <lineage>
        <taxon>Eukaryota</taxon>
        <taxon>Metazoa</taxon>
        <taxon>Chordata</taxon>
        <taxon>Craniata</taxon>
        <taxon>Vertebrata</taxon>
        <taxon>Euteleostomi</taxon>
        <taxon>Mammalia</taxon>
        <taxon>Eutheria</taxon>
        <taxon>Euarchontoglires</taxon>
        <taxon>Primates</taxon>
        <taxon>Haplorrhini</taxon>
        <taxon>Catarrhini</taxon>
        <taxon>Hominidae</taxon>
        <taxon>Pongo</taxon>
    </lineage>
</organism>
<feature type="transmembrane region" description="Helical" evidence="1">
    <location>
        <begin position="6"/>
        <end position="25"/>
    </location>
</feature>
<evidence type="ECO:0000256" key="1">
    <source>
        <dbReference type="SAM" id="Phobius"/>
    </source>
</evidence>
<sequence length="193" mass="21598">MGLLVFVRNLLLALCLFLVLGFLYYSAWKLHLLQWEEDSNSVVLSFDSAGQTLGSEYDRLGFLLNLDSKLPAELATKYANFSEGACKPGYASALMTAIFPRWFEKCWTTVKREQLLEVNRAGLLNLSEPHLPHLYLPSPELREMVHGDKHISRHMCSARGSPSQHPCSWTTPFASGLESGSLCHLLGSKVKTI</sequence>
<gene>
    <name evidence="2" type="primary">ST3GAL3</name>
</gene>
<keyword evidence="1" id="KW-0812">Transmembrane</keyword>